<organism evidence="1 2">
    <name type="scientific">Marine Group I thaumarchaeote SCGC AAA799-P11</name>
    <dbReference type="NCBI Taxonomy" id="1502295"/>
    <lineage>
        <taxon>Archaea</taxon>
        <taxon>Nitrososphaerota</taxon>
        <taxon>Marine Group I</taxon>
    </lineage>
</organism>
<protein>
    <submittedName>
        <fullName evidence="1">Uncharacterized protein</fullName>
    </submittedName>
</protein>
<reference evidence="1 2" key="1">
    <citation type="submission" date="2014-06" db="EMBL/GenBank/DDBJ databases">
        <authorList>
            <person name="Ngugi D.K."/>
            <person name="Blom J."/>
            <person name="Alam I."/>
            <person name="Rashid M."/>
            <person name="Baalawi W."/>
            <person name="Zhang G."/>
            <person name="Hikmawan T."/>
            <person name="Guan Y."/>
            <person name="Antunes A."/>
            <person name="Siam R."/>
            <person name="El-Dorry H."/>
            <person name="Bajic V."/>
            <person name="Stingl U."/>
        </authorList>
    </citation>
    <scope>NUCLEOTIDE SEQUENCE [LARGE SCALE GENOMIC DNA]</scope>
    <source>
        <strain evidence="1">SCGC AAA799-P11</strain>
    </source>
</reference>
<dbReference type="AlphaFoldDB" id="A0A087S3Q5"/>
<dbReference type="Proteomes" id="UP000029387">
    <property type="component" value="Unassembled WGS sequence"/>
</dbReference>
<accession>A0A087S3Q5</accession>
<gene>
    <name evidence="1" type="ORF">AAA799P11_00106</name>
</gene>
<keyword evidence="2" id="KW-1185">Reference proteome</keyword>
<evidence type="ECO:0000313" key="2">
    <source>
        <dbReference type="Proteomes" id="UP000029387"/>
    </source>
</evidence>
<dbReference type="PATRIC" id="fig|1502295.3.peg.103"/>
<proteinExistence type="predicted"/>
<evidence type="ECO:0000313" key="1">
    <source>
        <dbReference type="EMBL" id="KFM20359.1"/>
    </source>
</evidence>
<dbReference type="EMBL" id="JOSZ01000001">
    <property type="protein sequence ID" value="KFM20359.1"/>
    <property type="molecule type" value="Genomic_DNA"/>
</dbReference>
<sequence length="99" mass="11312">MNQQTFTSEKKCDSCFLESSACRCFAFVFSVPNETVNSPTSDVKFVFSNAKPVDIRFFLDDNGEIHSSLRIVPKTVKKENEEISKHNVQKTFQKSNQII</sequence>
<name>A0A087S3Q5_9ARCH</name>
<comment type="caution">
    <text evidence="1">The sequence shown here is derived from an EMBL/GenBank/DDBJ whole genome shotgun (WGS) entry which is preliminary data.</text>
</comment>